<comment type="similarity">
    <text evidence="4">Belongs to the secreted LysM effector family.</text>
</comment>
<dbReference type="EMBL" id="JAAMOD010000377">
    <property type="protein sequence ID" value="KAF5229853.1"/>
    <property type="molecule type" value="Genomic_DNA"/>
</dbReference>
<dbReference type="Proteomes" id="UP000537989">
    <property type="component" value="Unassembled WGS sequence"/>
</dbReference>
<feature type="region of interest" description="Disordered" evidence="5">
    <location>
        <begin position="60"/>
        <end position="96"/>
    </location>
</feature>
<evidence type="ECO:0000256" key="1">
    <source>
        <dbReference type="ARBA" id="ARBA00022669"/>
    </source>
</evidence>
<feature type="domain" description="LysM" evidence="6">
    <location>
        <begin position="411"/>
        <end position="457"/>
    </location>
</feature>
<dbReference type="InterPro" id="IPR036779">
    <property type="entry name" value="LysM_dom_sf"/>
</dbReference>
<dbReference type="PANTHER" id="PTHR34997:SF2">
    <property type="entry name" value="LYSM DOMAIN-CONTAINING PROTEIN-RELATED"/>
    <property type="match status" value="1"/>
</dbReference>
<evidence type="ECO:0000313" key="8">
    <source>
        <dbReference type="Proteomes" id="UP000537989"/>
    </source>
</evidence>
<dbReference type="Pfam" id="PF01476">
    <property type="entry name" value="LysM"/>
    <property type="match status" value="2"/>
</dbReference>
<keyword evidence="8" id="KW-1185">Reference proteome</keyword>
<comment type="caution">
    <text evidence="7">The sequence shown here is derived from an EMBL/GenBank/DDBJ whole genome shotgun (WGS) entry which is preliminary data.</text>
</comment>
<dbReference type="InterPro" id="IPR052210">
    <property type="entry name" value="LysM1-like"/>
</dbReference>
<feature type="region of interest" description="Disordered" evidence="5">
    <location>
        <begin position="202"/>
        <end position="228"/>
    </location>
</feature>
<feature type="domain" description="LysM" evidence="6">
    <location>
        <begin position="496"/>
        <end position="542"/>
    </location>
</feature>
<dbReference type="CDD" id="cd00118">
    <property type="entry name" value="LysM"/>
    <property type="match status" value="2"/>
</dbReference>
<dbReference type="PANTHER" id="PTHR34997">
    <property type="entry name" value="AM15"/>
    <property type="match status" value="1"/>
</dbReference>
<feature type="domain" description="LysM" evidence="6">
    <location>
        <begin position="574"/>
        <end position="620"/>
    </location>
</feature>
<keyword evidence="3" id="KW-0843">Virulence</keyword>
<gene>
    <name evidence="7" type="ORF">FAUST_10152</name>
</gene>
<dbReference type="SUPFAM" id="SSF54106">
    <property type="entry name" value="LysM domain"/>
    <property type="match status" value="5"/>
</dbReference>
<keyword evidence="2" id="KW-0732">Signal</keyword>
<accession>A0AAN5Z2U0</accession>
<protein>
    <recommendedName>
        <fullName evidence="6">LysM domain-containing protein</fullName>
    </recommendedName>
</protein>
<feature type="compositionally biased region" description="Low complexity" evidence="5">
    <location>
        <begin position="378"/>
        <end position="391"/>
    </location>
</feature>
<evidence type="ECO:0000256" key="4">
    <source>
        <dbReference type="ARBA" id="ARBA00044955"/>
    </source>
</evidence>
<name>A0AAN5Z2U0_FUSAU</name>
<feature type="region of interest" description="Disordered" evidence="5">
    <location>
        <begin position="378"/>
        <end position="400"/>
    </location>
</feature>
<feature type="region of interest" description="Disordered" evidence="5">
    <location>
        <begin position="466"/>
        <end position="485"/>
    </location>
</feature>
<organism evidence="7 8">
    <name type="scientific">Fusarium austroamericanum</name>
    <dbReference type="NCBI Taxonomy" id="282268"/>
    <lineage>
        <taxon>Eukaryota</taxon>
        <taxon>Fungi</taxon>
        <taxon>Dikarya</taxon>
        <taxon>Ascomycota</taxon>
        <taxon>Pezizomycotina</taxon>
        <taxon>Sordariomycetes</taxon>
        <taxon>Hypocreomycetidae</taxon>
        <taxon>Hypocreales</taxon>
        <taxon>Nectriaceae</taxon>
        <taxon>Fusarium</taxon>
    </lineage>
</organism>
<reference evidence="7 8" key="1">
    <citation type="submission" date="2020-02" db="EMBL/GenBank/DDBJ databases">
        <title>Identification and distribution of gene clusters putatively required for synthesis of sphingolipid metabolism inhibitors in phylogenetically diverse species of the filamentous fungus Fusarium.</title>
        <authorList>
            <person name="Kim H.-S."/>
            <person name="Busman M."/>
            <person name="Brown D.W."/>
            <person name="Divon H."/>
            <person name="Uhlig S."/>
            <person name="Proctor R.H."/>
        </authorList>
    </citation>
    <scope>NUCLEOTIDE SEQUENCE [LARGE SCALE GENOMIC DNA]</scope>
    <source>
        <strain evidence="7 8">NRRL 2903</strain>
    </source>
</reference>
<dbReference type="SMART" id="SM00257">
    <property type="entry name" value="LysM"/>
    <property type="match status" value="4"/>
</dbReference>
<dbReference type="Gene3D" id="3.10.350.10">
    <property type="entry name" value="LysM domain"/>
    <property type="match status" value="5"/>
</dbReference>
<evidence type="ECO:0000259" key="6">
    <source>
        <dbReference type="PROSITE" id="PS51782"/>
    </source>
</evidence>
<feature type="domain" description="LysM" evidence="6">
    <location>
        <begin position="323"/>
        <end position="369"/>
    </location>
</feature>
<evidence type="ECO:0000256" key="3">
    <source>
        <dbReference type="ARBA" id="ARBA00023026"/>
    </source>
</evidence>
<dbReference type="InterPro" id="IPR018392">
    <property type="entry name" value="LysM"/>
</dbReference>
<sequence>MNPPRFDIKENDDCVKVGIDQGTSWRSIVDWNLGLDSLCSNTWGAKPSFGSTICVTPPGGEFTDEGAGADNPTPGNGDLGGPGGSGNGYADTVVGAPDGKVTKDTTEMCGEYIQAKEGVDCSSMLVSTAKAVPMDVFLEANPSLKTALACDSALEPGTWYCLRMKTKELTNVQNPSVGEDCEGITVGESYCVERNWGIPIEASSTTAADPTPTPTKPSNGIETPPSTQPGIVDNFNEFYFVEVGDTCATIVDKFGITESEFREWNTKVGDSCAGLWGNAYACVSIIGRKPSATKPITTTKPSPTNGIETPSPIQEKMVKTCNKFRLVKKTTTCLSIESYYNLPLATFYSWNPSVGDDCRALITGYWVCVGVPGWKPSTTTTTPPPTKTTMPANGVQTPSPIQGKMTKNCSKFHQIKSTTTCASIESYYNLPLATFLSWNPAVGEGCTSLLVGYWVCVGVPGWQPPAKPTSTKPSTPTNGIATPTPIQEGMTKSCNKFHPVSSTTTCSSIQNYYKITLAQLTAWNKALKSDCSGLWAGYNVCVGVIGQKPTPTNPGNGIQTPSPLQSGVTKNCKKFHLVASTTTCASIQKYCNITLKQFVAWNPRVGDGCIALWANYYVCVAA</sequence>
<proteinExistence type="inferred from homology"/>
<feature type="compositionally biased region" description="Gly residues" evidence="5">
    <location>
        <begin position="77"/>
        <end position="87"/>
    </location>
</feature>
<dbReference type="AlphaFoldDB" id="A0AAN5Z2U0"/>
<evidence type="ECO:0000256" key="5">
    <source>
        <dbReference type="SAM" id="MobiDB-lite"/>
    </source>
</evidence>
<evidence type="ECO:0000313" key="7">
    <source>
        <dbReference type="EMBL" id="KAF5229853.1"/>
    </source>
</evidence>
<evidence type="ECO:0000256" key="2">
    <source>
        <dbReference type="ARBA" id="ARBA00022729"/>
    </source>
</evidence>
<feature type="domain" description="LysM" evidence="6">
    <location>
        <begin position="237"/>
        <end position="283"/>
    </location>
</feature>
<dbReference type="PROSITE" id="PS51782">
    <property type="entry name" value="LYSM"/>
    <property type="match status" value="5"/>
</dbReference>
<keyword evidence="1" id="KW-0147">Chitin-binding</keyword>
<dbReference type="GO" id="GO:0008061">
    <property type="term" value="F:chitin binding"/>
    <property type="evidence" value="ECO:0007669"/>
    <property type="project" value="UniProtKB-KW"/>
</dbReference>
<feature type="compositionally biased region" description="Low complexity" evidence="5">
    <location>
        <begin position="468"/>
        <end position="477"/>
    </location>
</feature>